<evidence type="ECO:0000256" key="1">
    <source>
        <dbReference type="SAM" id="MobiDB-lite"/>
    </source>
</evidence>
<feature type="compositionally biased region" description="Basic residues" evidence="1">
    <location>
        <begin position="55"/>
        <end position="67"/>
    </location>
</feature>
<feature type="region of interest" description="Disordered" evidence="1">
    <location>
        <begin position="24"/>
        <end position="67"/>
    </location>
</feature>
<dbReference type="RefSeq" id="WP_182553860.1">
    <property type="nucleotide sequence ID" value="NZ_BPRF01000028.1"/>
</dbReference>
<accession>A0AA40RZ06</accession>
<organism evidence="2 3">
    <name type="scientific">Methylorubrum thiocyanatum</name>
    <dbReference type="NCBI Taxonomy" id="47958"/>
    <lineage>
        <taxon>Bacteria</taxon>
        <taxon>Pseudomonadati</taxon>
        <taxon>Pseudomonadota</taxon>
        <taxon>Alphaproteobacteria</taxon>
        <taxon>Hyphomicrobiales</taxon>
        <taxon>Methylobacteriaceae</taxon>
        <taxon>Methylorubrum</taxon>
    </lineage>
</organism>
<gene>
    <name evidence="2" type="ORF">HNR51_000481</name>
</gene>
<dbReference type="Proteomes" id="UP000543554">
    <property type="component" value="Unassembled WGS sequence"/>
</dbReference>
<evidence type="ECO:0000313" key="3">
    <source>
        <dbReference type="Proteomes" id="UP000543554"/>
    </source>
</evidence>
<sequence length="67" mass="7335">MPHFSKEFLETAPETLENLREILHGRQTGGRTGRSAETAPTKEERFGLSGGRGVATRKRRHTTSAGA</sequence>
<evidence type="ECO:0000313" key="2">
    <source>
        <dbReference type="EMBL" id="MBA8911419.1"/>
    </source>
</evidence>
<comment type="caution">
    <text evidence="2">The sequence shown here is derived from an EMBL/GenBank/DDBJ whole genome shotgun (WGS) entry which is preliminary data.</text>
</comment>
<name>A0AA40RZ06_9HYPH</name>
<reference evidence="2 3" key="1">
    <citation type="submission" date="2020-08" db="EMBL/GenBank/DDBJ databases">
        <title>Genomic Encyclopedia of Type Strains, Phase IV (KMG-IV): sequencing the most valuable type-strain genomes for metagenomic binning, comparative biology and taxonomic classification.</title>
        <authorList>
            <person name="Goeker M."/>
        </authorList>
    </citation>
    <scope>NUCLEOTIDE SEQUENCE [LARGE SCALE GENOMIC DNA]</scope>
    <source>
        <strain evidence="2 3">DSM 11490</strain>
    </source>
</reference>
<dbReference type="EMBL" id="JACJIB010000001">
    <property type="protein sequence ID" value="MBA8911419.1"/>
    <property type="molecule type" value="Genomic_DNA"/>
</dbReference>
<keyword evidence="3" id="KW-1185">Reference proteome</keyword>
<protein>
    <submittedName>
        <fullName evidence="2">Uncharacterized protein</fullName>
    </submittedName>
</protein>
<dbReference type="AlphaFoldDB" id="A0AA40RZ06"/>
<proteinExistence type="predicted"/>